<keyword evidence="8" id="KW-1185">Reference proteome</keyword>
<dbReference type="InterPro" id="IPR050660">
    <property type="entry name" value="NEK_Ser/Thr_kinase"/>
</dbReference>
<evidence type="ECO:0000259" key="6">
    <source>
        <dbReference type="PROSITE" id="PS50011"/>
    </source>
</evidence>
<evidence type="ECO:0000256" key="3">
    <source>
        <dbReference type="ARBA" id="ARBA00022741"/>
    </source>
</evidence>
<dbReference type="Pfam" id="PF00069">
    <property type="entry name" value="Pkinase"/>
    <property type="match status" value="1"/>
</dbReference>
<dbReference type="AlphaFoldDB" id="A0A6A6FKG3"/>
<dbReference type="Gene3D" id="1.10.510.10">
    <property type="entry name" value="Transferase(Phosphotransferase) domain 1"/>
    <property type="match status" value="1"/>
</dbReference>
<dbReference type="GO" id="GO:0005524">
    <property type="term" value="F:ATP binding"/>
    <property type="evidence" value="ECO:0007669"/>
    <property type="project" value="UniProtKB-KW"/>
</dbReference>
<dbReference type="PROSITE" id="PS00108">
    <property type="entry name" value="PROTEIN_KINASE_ST"/>
    <property type="match status" value="1"/>
</dbReference>
<dbReference type="OrthoDB" id="310217at2759"/>
<evidence type="ECO:0000256" key="5">
    <source>
        <dbReference type="ARBA" id="ARBA00022840"/>
    </source>
</evidence>
<dbReference type="InterPro" id="IPR008271">
    <property type="entry name" value="Ser/Thr_kinase_AS"/>
</dbReference>
<organism evidence="7 8">
    <name type="scientific">Cercospora zeae-maydis SCOH1-5</name>
    <dbReference type="NCBI Taxonomy" id="717836"/>
    <lineage>
        <taxon>Eukaryota</taxon>
        <taxon>Fungi</taxon>
        <taxon>Dikarya</taxon>
        <taxon>Ascomycota</taxon>
        <taxon>Pezizomycotina</taxon>
        <taxon>Dothideomycetes</taxon>
        <taxon>Dothideomycetidae</taxon>
        <taxon>Mycosphaerellales</taxon>
        <taxon>Mycosphaerellaceae</taxon>
        <taxon>Cercospora</taxon>
    </lineage>
</organism>
<dbReference type="GO" id="GO:0004674">
    <property type="term" value="F:protein serine/threonine kinase activity"/>
    <property type="evidence" value="ECO:0007669"/>
    <property type="project" value="UniProtKB-EC"/>
</dbReference>
<proteinExistence type="predicted"/>
<sequence length="492" mass="57095">MDEYTALDKFKDQLQWALTNVSDFGQRQNYTQEAEQKWENYITPEDRAQFAKLIMRVNEALDYATDAAMIGENLERNGDWTAKWSNLLASPVNDLSDEQVNELQAFARVQESYIFCLQTLCRAYSDLAEGYIKYQMEHIFKRLWDDHAMYKAYCELWMPRIQQIKNHCAKPEFEARIVPSRQVKSTSVVVEEDGDIIWTQARNLAPSKDEKLWLWVAFDRAGNLVDRYVLKREEMSHQRWNDASFWKIRDDGSTVPKEYYLQNACWERDNNGFVLVRACTWAPRVIDYKIAYCPFGDLMDLHEVYRDQSVPEPVLWYIFEKLAQACVAMEDVSSDPTWLQVVHRDIKPENVFLDLPHPNYFPAYPAAKLADFGLAFETHPADGGNPYNWRDSGTPPFLAPEQKVDIDCQGPDGRASIEKMLSHTNVWAIGLVMLEFVNATPLGDQKQYVRGVPSYYHTDERARAQYSQELLRLIESYMEGATNGDGIENITN</sequence>
<evidence type="ECO:0000256" key="2">
    <source>
        <dbReference type="ARBA" id="ARBA00022679"/>
    </source>
</evidence>
<accession>A0A6A6FKG3</accession>
<dbReference type="InterPro" id="IPR000719">
    <property type="entry name" value="Prot_kinase_dom"/>
</dbReference>
<reference evidence="7" key="1">
    <citation type="journal article" date="2020" name="Stud. Mycol.">
        <title>101 Dothideomycetes genomes: a test case for predicting lifestyles and emergence of pathogens.</title>
        <authorList>
            <person name="Haridas S."/>
            <person name="Albert R."/>
            <person name="Binder M."/>
            <person name="Bloem J."/>
            <person name="Labutti K."/>
            <person name="Salamov A."/>
            <person name="Andreopoulos B."/>
            <person name="Baker S."/>
            <person name="Barry K."/>
            <person name="Bills G."/>
            <person name="Bluhm B."/>
            <person name="Cannon C."/>
            <person name="Castanera R."/>
            <person name="Culley D."/>
            <person name="Daum C."/>
            <person name="Ezra D."/>
            <person name="Gonzalez J."/>
            <person name="Henrissat B."/>
            <person name="Kuo A."/>
            <person name="Liang C."/>
            <person name="Lipzen A."/>
            <person name="Lutzoni F."/>
            <person name="Magnuson J."/>
            <person name="Mondo S."/>
            <person name="Nolan M."/>
            <person name="Ohm R."/>
            <person name="Pangilinan J."/>
            <person name="Park H.-J."/>
            <person name="Ramirez L."/>
            <person name="Alfaro M."/>
            <person name="Sun H."/>
            <person name="Tritt A."/>
            <person name="Yoshinaga Y."/>
            <person name="Zwiers L.-H."/>
            <person name="Turgeon B."/>
            <person name="Goodwin S."/>
            <person name="Spatafora J."/>
            <person name="Crous P."/>
            <person name="Grigoriev I."/>
        </authorList>
    </citation>
    <scope>NUCLEOTIDE SEQUENCE</scope>
    <source>
        <strain evidence="7">SCOH1-5</strain>
    </source>
</reference>
<dbReference type="PANTHER" id="PTHR43671">
    <property type="entry name" value="SERINE/THREONINE-PROTEIN KINASE NEK"/>
    <property type="match status" value="1"/>
</dbReference>
<feature type="domain" description="Protein kinase" evidence="6">
    <location>
        <begin position="198"/>
        <end position="492"/>
    </location>
</feature>
<dbReference type="EMBL" id="ML992669">
    <property type="protein sequence ID" value="KAF2213925.1"/>
    <property type="molecule type" value="Genomic_DNA"/>
</dbReference>
<keyword evidence="4" id="KW-0418">Kinase</keyword>
<keyword evidence="2" id="KW-0808">Transferase</keyword>
<dbReference type="Proteomes" id="UP000799539">
    <property type="component" value="Unassembled WGS sequence"/>
</dbReference>
<dbReference type="SUPFAM" id="SSF56112">
    <property type="entry name" value="Protein kinase-like (PK-like)"/>
    <property type="match status" value="1"/>
</dbReference>
<evidence type="ECO:0000313" key="8">
    <source>
        <dbReference type="Proteomes" id="UP000799539"/>
    </source>
</evidence>
<evidence type="ECO:0000256" key="1">
    <source>
        <dbReference type="ARBA" id="ARBA00012513"/>
    </source>
</evidence>
<protein>
    <recommendedName>
        <fullName evidence="1">non-specific serine/threonine protein kinase</fullName>
        <ecNumber evidence="1">2.7.11.1</ecNumber>
    </recommendedName>
</protein>
<dbReference type="SMART" id="SM00220">
    <property type="entry name" value="S_TKc"/>
    <property type="match status" value="1"/>
</dbReference>
<evidence type="ECO:0000313" key="7">
    <source>
        <dbReference type="EMBL" id="KAF2213925.1"/>
    </source>
</evidence>
<dbReference type="PANTHER" id="PTHR43671:SF13">
    <property type="entry name" value="SERINE_THREONINE-PROTEIN KINASE NEK2"/>
    <property type="match status" value="1"/>
</dbReference>
<gene>
    <name evidence="7" type="ORF">CERZMDRAFT_83350</name>
</gene>
<name>A0A6A6FKG3_9PEZI</name>
<dbReference type="InterPro" id="IPR011009">
    <property type="entry name" value="Kinase-like_dom_sf"/>
</dbReference>
<keyword evidence="3" id="KW-0547">Nucleotide-binding</keyword>
<keyword evidence="5" id="KW-0067">ATP-binding</keyword>
<evidence type="ECO:0000256" key="4">
    <source>
        <dbReference type="ARBA" id="ARBA00022777"/>
    </source>
</evidence>
<dbReference type="PROSITE" id="PS50011">
    <property type="entry name" value="PROTEIN_KINASE_DOM"/>
    <property type="match status" value="1"/>
</dbReference>
<dbReference type="EC" id="2.7.11.1" evidence="1"/>